<evidence type="ECO:0000313" key="2">
    <source>
        <dbReference type="EMBL" id="GFH09243.1"/>
    </source>
</evidence>
<keyword evidence="3" id="KW-1185">Reference proteome</keyword>
<evidence type="ECO:0000313" key="3">
    <source>
        <dbReference type="Proteomes" id="UP000485058"/>
    </source>
</evidence>
<accession>A0A699YGN2</accession>
<sequence>MVKLQPWGSQVHMSGSEEAAAAVRVGQQMQSLST</sequence>
<dbReference type="Proteomes" id="UP000485058">
    <property type="component" value="Unassembled WGS sequence"/>
</dbReference>
<reference evidence="2 3" key="1">
    <citation type="submission" date="2020-02" db="EMBL/GenBank/DDBJ databases">
        <title>Draft genome sequence of Haematococcus lacustris strain NIES-144.</title>
        <authorList>
            <person name="Morimoto D."/>
            <person name="Nakagawa S."/>
            <person name="Yoshida T."/>
            <person name="Sawayama S."/>
        </authorList>
    </citation>
    <scope>NUCLEOTIDE SEQUENCE [LARGE SCALE GENOMIC DNA]</scope>
    <source>
        <strain evidence="2 3">NIES-144</strain>
    </source>
</reference>
<protein>
    <submittedName>
        <fullName evidence="2">Uncharacterized protein</fullName>
    </submittedName>
</protein>
<evidence type="ECO:0000256" key="1">
    <source>
        <dbReference type="SAM" id="MobiDB-lite"/>
    </source>
</evidence>
<organism evidence="2 3">
    <name type="scientific">Haematococcus lacustris</name>
    <name type="common">Green alga</name>
    <name type="synonym">Haematococcus pluvialis</name>
    <dbReference type="NCBI Taxonomy" id="44745"/>
    <lineage>
        <taxon>Eukaryota</taxon>
        <taxon>Viridiplantae</taxon>
        <taxon>Chlorophyta</taxon>
        <taxon>core chlorophytes</taxon>
        <taxon>Chlorophyceae</taxon>
        <taxon>CS clade</taxon>
        <taxon>Chlamydomonadales</taxon>
        <taxon>Haematococcaceae</taxon>
        <taxon>Haematococcus</taxon>
    </lineage>
</organism>
<dbReference type="EMBL" id="BLLF01000219">
    <property type="protein sequence ID" value="GFH09243.1"/>
    <property type="molecule type" value="Genomic_DNA"/>
</dbReference>
<proteinExistence type="predicted"/>
<dbReference type="AlphaFoldDB" id="A0A699YGN2"/>
<name>A0A699YGN2_HAELA</name>
<gene>
    <name evidence="2" type="ORF">HaLaN_04347</name>
</gene>
<comment type="caution">
    <text evidence="2">The sequence shown here is derived from an EMBL/GenBank/DDBJ whole genome shotgun (WGS) entry which is preliminary data.</text>
</comment>
<feature type="region of interest" description="Disordered" evidence="1">
    <location>
        <begin position="1"/>
        <end position="34"/>
    </location>
</feature>